<evidence type="ECO:0000313" key="2">
    <source>
        <dbReference type="Proteomes" id="UP001199469"/>
    </source>
</evidence>
<keyword evidence="2" id="KW-1185">Reference proteome</keyword>
<reference evidence="1 2" key="1">
    <citation type="submission" date="2021-11" db="EMBL/GenBank/DDBJ databases">
        <title>Draft genome sequence of Actinomycetospora sp. SF1 isolated from the rhizosphere soil.</title>
        <authorList>
            <person name="Duangmal K."/>
            <person name="Chantavorakit T."/>
        </authorList>
    </citation>
    <scope>NUCLEOTIDE SEQUENCE [LARGE SCALE GENOMIC DNA]</scope>
    <source>
        <strain evidence="1 2">TBRC 5722</strain>
    </source>
</reference>
<protein>
    <submittedName>
        <fullName evidence="1">Uncharacterized protein</fullName>
    </submittedName>
</protein>
<accession>A0ABS8PIQ8</accession>
<name>A0ABS8PIQ8_9PSEU</name>
<dbReference type="RefSeq" id="WP_230740860.1">
    <property type="nucleotide sequence ID" value="NZ_JAJNDB010000011.1"/>
</dbReference>
<proteinExistence type="predicted"/>
<comment type="caution">
    <text evidence="1">The sequence shown here is derived from an EMBL/GenBank/DDBJ whole genome shotgun (WGS) entry which is preliminary data.</text>
</comment>
<evidence type="ECO:0000313" key="1">
    <source>
        <dbReference type="EMBL" id="MCD2198168.1"/>
    </source>
</evidence>
<gene>
    <name evidence="1" type="ORF">LQ327_32840</name>
</gene>
<dbReference type="Proteomes" id="UP001199469">
    <property type="component" value="Unassembled WGS sequence"/>
</dbReference>
<sequence length="146" mass="15906">MIRPVELYFGVPTDAEPTRILVSTLPEFEAVVDLVELLALDQGAAIQLDLHPVGVAAGRPILVQLLIGDPERSRVLVHEDGAVFAAIDDRVGRLDRDVGFTHVRDPGAAEPDETRIGPRTAVDAVVFQLLTGDRFPPVRWLELVAD</sequence>
<organism evidence="1 2">
    <name type="scientific">Actinomycetospora endophytica</name>
    <dbReference type="NCBI Taxonomy" id="2291215"/>
    <lineage>
        <taxon>Bacteria</taxon>
        <taxon>Bacillati</taxon>
        <taxon>Actinomycetota</taxon>
        <taxon>Actinomycetes</taxon>
        <taxon>Pseudonocardiales</taxon>
        <taxon>Pseudonocardiaceae</taxon>
        <taxon>Actinomycetospora</taxon>
    </lineage>
</organism>
<dbReference type="EMBL" id="JAJNDB010000011">
    <property type="protein sequence ID" value="MCD2198168.1"/>
    <property type="molecule type" value="Genomic_DNA"/>
</dbReference>